<dbReference type="GO" id="GO:0006355">
    <property type="term" value="P:regulation of DNA-templated transcription"/>
    <property type="evidence" value="ECO:0007669"/>
    <property type="project" value="InterPro"/>
</dbReference>
<evidence type="ECO:0000256" key="3">
    <source>
        <dbReference type="ARBA" id="ARBA00023163"/>
    </source>
</evidence>
<keyword evidence="2" id="KW-0238">DNA-binding</keyword>
<dbReference type="Proteomes" id="UP000294927">
    <property type="component" value="Unassembled WGS sequence"/>
</dbReference>
<organism evidence="5 6">
    <name type="scientific">Actinophytocola oryzae</name>
    <dbReference type="NCBI Taxonomy" id="502181"/>
    <lineage>
        <taxon>Bacteria</taxon>
        <taxon>Bacillati</taxon>
        <taxon>Actinomycetota</taxon>
        <taxon>Actinomycetes</taxon>
        <taxon>Pseudonocardiales</taxon>
        <taxon>Pseudonocardiaceae</taxon>
    </lineage>
</organism>
<evidence type="ECO:0000256" key="1">
    <source>
        <dbReference type="ARBA" id="ARBA00023015"/>
    </source>
</evidence>
<dbReference type="OrthoDB" id="5164849at2"/>
<gene>
    <name evidence="5" type="ORF">CLV71_1383</name>
</gene>
<dbReference type="Pfam" id="PF00196">
    <property type="entry name" value="GerE"/>
    <property type="match status" value="1"/>
</dbReference>
<dbReference type="InterPro" id="IPR000792">
    <property type="entry name" value="Tscrpt_reg_LuxR_C"/>
</dbReference>
<dbReference type="RefSeq" id="WP_133909493.1">
    <property type="nucleotide sequence ID" value="NZ_SOCP01000038.1"/>
</dbReference>
<dbReference type="InterPro" id="IPR016032">
    <property type="entry name" value="Sig_transdc_resp-reg_C-effctor"/>
</dbReference>
<keyword evidence="3" id="KW-0804">Transcription</keyword>
<dbReference type="InterPro" id="IPR036388">
    <property type="entry name" value="WH-like_DNA-bd_sf"/>
</dbReference>
<dbReference type="PANTHER" id="PTHR44688:SF16">
    <property type="entry name" value="DNA-BINDING TRANSCRIPTIONAL ACTIVATOR DEVR_DOSR"/>
    <property type="match status" value="1"/>
</dbReference>
<dbReference type="SUPFAM" id="SSF46894">
    <property type="entry name" value="C-terminal effector domain of the bipartite response regulators"/>
    <property type="match status" value="1"/>
</dbReference>
<comment type="caution">
    <text evidence="5">The sequence shown here is derived from an EMBL/GenBank/DDBJ whole genome shotgun (WGS) entry which is preliminary data.</text>
</comment>
<keyword evidence="1" id="KW-0805">Transcription regulation</keyword>
<dbReference type="Pfam" id="PF13191">
    <property type="entry name" value="AAA_16"/>
    <property type="match status" value="1"/>
</dbReference>
<dbReference type="InterPro" id="IPR027417">
    <property type="entry name" value="P-loop_NTPase"/>
</dbReference>
<accession>A0A4R7UP18</accession>
<feature type="domain" description="HTH luxR-type" evidence="4">
    <location>
        <begin position="777"/>
        <end position="842"/>
    </location>
</feature>
<keyword evidence="6" id="KW-1185">Reference proteome</keyword>
<dbReference type="CDD" id="cd06170">
    <property type="entry name" value="LuxR_C_like"/>
    <property type="match status" value="1"/>
</dbReference>
<dbReference type="PROSITE" id="PS50043">
    <property type="entry name" value="HTH_LUXR_2"/>
    <property type="match status" value="1"/>
</dbReference>
<dbReference type="PANTHER" id="PTHR44688">
    <property type="entry name" value="DNA-BINDING TRANSCRIPTIONAL ACTIVATOR DEVR_DOSR"/>
    <property type="match status" value="1"/>
</dbReference>
<reference evidence="5 6" key="1">
    <citation type="submission" date="2019-03" db="EMBL/GenBank/DDBJ databases">
        <title>Genomic Encyclopedia of Archaeal and Bacterial Type Strains, Phase II (KMG-II): from individual species to whole genera.</title>
        <authorList>
            <person name="Goeker M."/>
        </authorList>
    </citation>
    <scope>NUCLEOTIDE SEQUENCE [LARGE SCALE GENOMIC DNA]</scope>
    <source>
        <strain evidence="5 6">DSM 45499</strain>
    </source>
</reference>
<dbReference type="EMBL" id="SOCP01000038">
    <property type="protein sequence ID" value="TDV34588.1"/>
    <property type="molecule type" value="Genomic_DNA"/>
</dbReference>
<sequence length="848" mass="90492">MTGIFGRDRELDTLDQALDSALGSAERHVLVVVRGGDGIGKSALLGAAEGRWRDRGVPVLPVGYADEVPEWDQFGVSALVATVTRHFEEFGDPALADSLDAVRRLCVPETYESSQPRSSLLFELARLFTRLARDGSLVVLADDVDALASPAFALAPACRPGCLVVAAAGDGSAHLELEPVADGVIDLDVLPDDCVGPLLTKLVGAPLDEGDLAAIRCALGPLGRHPGTLVSTVEHFRREGQLAVVHGRACLAADVTIMVPPDHSLIAHIGPFGSNGRHLMALAATCARFTVDDLPTLAATTRRDLAGYGPAVDHLVGLGALECGQHGRLTCPSPALADRLIADAGPRITLLHSAIVRHLVTLDESAVDQTTLADHVALGGILVEPRPYYADLLETHADRLRESDPTRAARYLRSALHHLDIRGPRRRRMLRDLARLLVRIGRADLLAETLAAEPLDDEFAATATVAALYMSRPVPDDIAAAMPEAAAFAQRWYSGALLTGPADLSWCNALPTRPVAPDAETAQAIELMDLASLLQARIGVGAVAGDAPLALHNRVVRHYHDGNWKAALSAMRRLELCAPRDLASLPIARLLAAEICAARGDLRRAGDWFAAAGTDRRFVALAGWVEAGMRWREGDPDAAFELGWQAYRSAEPGLPGVARLLARLAVITAAGGRRDRAAQVLAALEKSRDQGGRQTLLLVRGVVDRDAATVRAAADVARSQGHQTELLTACLAAGELADEAGPWLREAHDIARQLGSPFAQTRVRALMQDRGVVAPKASTRRTGLSQTEVRITELIRDGRTNRQIAVALRVSEKNVEYHLSRLFAKTGSRTRVDLAAAAVRGTLDPISA</sequence>
<evidence type="ECO:0000256" key="2">
    <source>
        <dbReference type="ARBA" id="ARBA00023125"/>
    </source>
</evidence>
<dbReference type="InterPro" id="IPR041664">
    <property type="entry name" value="AAA_16"/>
</dbReference>
<dbReference type="PRINTS" id="PR00038">
    <property type="entry name" value="HTHLUXR"/>
</dbReference>
<dbReference type="SMART" id="SM00421">
    <property type="entry name" value="HTH_LUXR"/>
    <property type="match status" value="1"/>
</dbReference>
<dbReference type="PROSITE" id="PS00622">
    <property type="entry name" value="HTH_LUXR_1"/>
    <property type="match status" value="1"/>
</dbReference>
<evidence type="ECO:0000313" key="5">
    <source>
        <dbReference type="EMBL" id="TDV34588.1"/>
    </source>
</evidence>
<proteinExistence type="predicted"/>
<evidence type="ECO:0000259" key="4">
    <source>
        <dbReference type="PROSITE" id="PS50043"/>
    </source>
</evidence>
<dbReference type="GO" id="GO:0003677">
    <property type="term" value="F:DNA binding"/>
    <property type="evidence" value="ECO:0007669"/>
    <property type="project" value="UniProtKB-KW"/>
</dbReference>
<protein>
    <submittedName>
        <fullName evidence="5">Regulatory LuxR family protein</fullName>
    </submittedName>
</protein>
<dbReference type="SUPFAM" id="SSF52540">
    <property type="entry name" value="P-loop containing nucleoside triphosphate hydrolases"/>
    <property type="match status" value="1"/>
</dbReference>
<name>A0A4R7UP18_9PSEU</name>
<dbReference type="Gene3D" id="1.10.10.10">
    <property type="entry name" value="Winged helix-like DNA-binding domain superfamily/Winged helix DNA-binding domain"/>
    <property type="match status" value="1"/>
</dbReference>
<dbReference type="AlphaFoldDB" id="A0A4R7UP18"/>
<evidence type="ECO:0000313" key="6">
    <source>
        <dbReference type="Proteomes" id="UP000294927"/>
    </source>
</evidence>